<evidence type="ECO:0000313" key="2">
    <source>
        <dbReference type="Proteomes" id="UP000273044"/>
    </source>
</evidence>
<dbReference type="Pfam" id="PF02595">
    <property type="entry name" value="Gly_kinase"/>
    <property type="match status" value="1"/>
</dbReference>
<dbReference type="Proteomes" id="UP000273044">
    <property type="component" value="Chromosome"/>
</dbReference>
<dbReference type="PANTHER" id="PTHR21599:SF0">
    <property type="entry name" value="GLYCERATE KINASE"/>
    <property type="match status" value="1"/>
</dbReference>
<dbReference type="AlphaFoldDB" id="A0A3S4U6J6"/>
<dbReference type="GO" id="GO:0031388">
    <property type="term" value="P:organic acid phosphorylation"/>
    <property type="evidence" value="ECO:0007669"/>
    <property type="project" value="InterPro"/>
</dbReference>
<dbReference type="EMBL" id="LR134406">
    <property type="protein sequence ID" value="VEH70724.1"/>
    <property type="molecule type" value="Genomic_DNA"/>
</dbReference>
<reference evidence="1 2" key="1">
    <citation type="submission" date="2018-12" db="EMBL/GenBank/DDBJ databases">
        <authorList>
            <consortium name="Pathogen Informatics"/>
        </authorList>
    </citation>
    <scope>NUCLEOTIDE SEQUENCE [LARGE SCALE GENOMIC DNA]</scope>
    <source>
        <strain evidence="1 2">NCTC12967</strain>
    </source>
</reference>
<accession>A0A3S4U6J6</accession>
<dbReference type="InterPro" id="IPR018197">
    <property type="entry name" value="Glycerate_kinase_RE-like"/>
</dbReference>
<dbReference type="SUPFAM" id="SSF110738">
    <property type="entry name" value="Glycerate kinase I"/>
    <property type="match status" value="1"/>
</dbReference>
<dbReference type="Gene3D" id="3.40.50.10350">
    <property type="entry name" value="Glycerate kinase, domain 1"/>
    <property type="match status" value="1"/>
</dbReference>
<gene>
    <name evidence="1" type="ORF">NCTC12967_02030</name>
</gene>
<keyword evidence="1" id="KW-0418">Kinase</keyword>
<proteinExistence type="predicted"/>
<dbReference type="GO" id="GO:0008887">
    <property type="term" value="F:glycerate kinase activity"/>
    <property type="evidence" value="ECO:0007669"/>
    <property type="project" value="InterPro"/>
</dbReference>
<evidence type="ECO:0000313" key="1">
    <source>
        <dbReference type="EMBL" id="VEH70724.1"/>
    </source>
</evidence>
<dbReference type="InterPro" id="IPR004381">
    <property type="entry name" value="Glycerate_kinase"/>
</dbReference>
<keyword evidence="2" id="KW-1185">Reference proteome</keyword>
<keyword evidence="1" id="KW-0808">Transferase</keyword>
<dbReference type="PANTHER" id="PTHR21599">
    <property type="entry name" value="GLYCERATE KINASE"/>
    <property type="match status" value="1"/>
</dbReference>
<sequence length="283" mass="28837">MRVLVSCDRIGRLGPAGASDAVAGAFAGRGAQVAVAPVSGGGEGLAEAVARFSPGARVLAAENLRQACDMLAEGPDYLDVTAVTAPELGELLELPVTPARAGTTMVVPHREAGRALTGLTGSLAERGRETGAGIAAALAEDSRAAAWLERLGVTDRAPAGALCGLGAWALGCGARVASGIRICVDGYRLSELAAKADVIVTGTDVLDLHRRGGDVVAELTRLGVEALRPVVVVAGRNFVSSRELRLAGIEEAHAVTPPGVGEIDITAEQLEALAQRVAGTWTW</sequence>
<name>A0A3S4U6J6_9ACTN</name>
<dbReference type="InterPro" id="IPR036129">
    <property type="entry name" value="Glycerate_kinase_sf"/>
</dbReference>
<protein>
    <submittedName>
        <fullName evidence="1">Glycerate kinase</fullName>
    </submittedName>
</protein>
<organism evidence="1 2">
    <name type="scientific">Arachnia propionica</name>
    <dbReference type="NCBI Taxonomy" id="1750"/>
    <lineage>
        <taxon>Bacteria</taxon>
        <taxon>Bacillati</taxon>
        <taxon>Actinomycetota</taxon>
        <taxon>Actinomycetes</taxon>
        <taxon>Propionibacteriales</taxon>
        <taxon>Propionibacteriaceae</taxon>
        <taxon>Arachnia</taxon>
    </lineage>
</organism>